<feature type="compositionally biased region" description="Basic and acidic residues" evidence="6">
    <location>
        <begin position="638"/>
        <end position="647"/>
    </location>
</feature>
<dbReference type="Gene3D" id="2.20.20.110">
    <property type="entry name" value="Rad4, beta-hairpin domain BHD1"/>
    <property type="match status" value="1"/>
</dbReference>
<keyword evidence="11" id="KW-1185">Reference proteome</keyword>
<dbReference type="GO" id="GO:0000111">
    <property type="term" value="C:nucleotide-excision repair factor 2 complex"/>
    <property type="evidence" value="ECO:0007669"/>
    <property type="project" value="TreeGrafter"/>
</dbReference>
<dbReference type="SMART" id="SM01032">
    <property type="entry name" value="BHD_3"/>
    <property type="match status" value="1"/>
</dbReference>
<feature type="compositionally biased region" description="Polar residues" evidence="6">
    <location>
        <begin position="24"/>
        <end position="35"/>
    </location>
</feature>
<keyword evidence="5" id="KW-0539">Nucleus</keyword>
<dbReference type="Gene3D" id="3.30.70.2460">
    <property type="entry name" value="Rad4, beta-hairpin domain BHD3"/>
    <property type="match status" value="1"/>
</dbReference>
<feature type="compositionally biased region" description="Low complexity" evidence="6">
    <location>
        <begin position="411"/>
        <end position="421"/>
    </location>
</feature>
<dbReference type="InterPro" id="IPR018325">
    <property type="entry name" value="Rad4/PNGase_transGLS-fold"/>
</dbReference>
<dbReference type="Proteomes" id="UP000813385">
    <property type="component" value="Unassembled WGS sequence"/>
</dbReference>
<dbReference type="EMBL" id="JAGPXD010000005">
    <property type="protein sequence ID" value="KAH7353218.1"/>
    <property type="molecule type" value="Genomic_DNA"/>
</dbReference>
<feature type="region of interest" description="Disordered" evidence="6">
    <location>
        <begin position="230"/>
        <end position="263"/>
    </location>
</feature>
<evidence type="ECO:0000313" key="11">
    <source>
        <dbReference type="Proteomes" id="UP000813385"/>
    </source>
</evidence>
<feature type="region of interest" description="Disordered" evidence="6">
    <location>
        <begin position="1"/>
        <end position="126"/>
    </location>
</feature>
<dbReference type="FunFam" id="3.30.70.2460:FF:000001">
    <property type="entry name" value="DNA repair protein Rad4 family"/>
    <property type="match status" value="1"/>
</dbReference>
<evidence type="ECO:0000256" key="6">
    <source>
        <dbReference type="SAM" id="MobiDB-lite"/>
    </source>
</evidence>
<evidence type="ECO:0000259" key="9">
    <source>
        <dbReference type="SMART" id="SM01032"/>
    </source>
</evidence>
<dbReference type="InterPro" id="IPR038765">
    <property type="entry name" value="Papain-like_cys_pep_sf"/>
</dbReference>
<feature type="compositionally biased region" description="Polar residues" evidence="6">
    <location>
        <begin position="93"/>
        <end position="103"/>
    </location>
</feature>
<dbReference type="PANTHER" id="PTHR12135">
    <property type="entry name" value="DNA REPAIR PROTEIN XP-C / RAD4"/>
    <property type="match status" value="1"/>
</dbReference>
<feature type="region of interest" description="Disordered" evidence="6">
    <location>
        <begin position="411"/>
        <end position="478"/>
    </location>
</feature>
<keyword evidence="4" id="KW-0234">DNA repair</keyword>
<dbReference type="InterPro" id="IPR018328">
    <property type="entry name" value="Rad4_beta-hairpin_dom3"/>
</dbReference>
<feature type="region of interest" description="Disordered" evidence="6">
    <location>
        <begin position="907"/>
        <end position="989"/>
    </location>
</feature>
<feature type="region of interest" description="Disordered" evidence="6">
    <location>
        <begin position="626"/>
        <end position="647"/>
    </location>
</feature>
<evidence type="ECO:0000259" key="7">
    <source>
        <dbReference type="SMART" id="SM01030"/>
    </source>
</evidence>
<feature type="domain" description="Rad4 beta-hairpin" evidence="9">
    <location>
        <begin position="781"/>
        <end position="855"/>
    </location>
</feature>
<evidence type="ECO:0000313" key="10">
    <source>
        <dbReference type="EMBL" id="KAH7353218.1"/>
    </source>
</evidence>
<dbReference type="GO" id="GO:0003684">
    <property type="term" value="F:damaged DNA binding"/>
    <property type="evidence" value="ECO:0007669"/>
    <property type="project" value="InterPro"/>
</dbReference>
<feature type="compositionally biased region" description="Acidic residues" evidence="6">
    <location>
        <begin position="111"/>
        <end position="126"/>
    </location>
</feature>
<dbReference type="Gene3D" id="3.90.260.10">
    <property type="entry name" value="Transglutaminase-like"/>
    <property type="match status" value="1"/>
</dbReference>
<dbReference type="InterPro" id="IPR004583">
    <property type="entry name" value="DNA_repair_Rad4"/>
</dbReference>
<reference evidence="10" key="1">
    <citation type="journal article" date="2021" name="Nat. Commun.">
        <title>Genetic determinants of endophytism in the Arabidopsis root mycobiome.</title>
        <authorList>
            <person name="Mesny F."/>
            <person name="Miyauchi S."/>
            <person name="Thiergart T."/>
            <person name="Pickel B."/>
            <person name="Atanasova L."/>
            <person name="Karlsson M."/>
            <person name="Huettel B."/>
            <person name="Barry K.W."/>
            <person name="Haridas S."/>
            <person name="Chen C."/>
            <person name="Bauer D."/>
            <person name="Andreopoulos W."/>
            <person name="Pangilinan J."/>
            <person name="LaButti K."/>
            <person name="Riley R."/>
            <person name="Lipzen A."/>
            <person name="Clum A."/>
            <person name="Drula E."/>
            <person name="Henrissat B."/>
            <person name="Kohler A."/>
            <person name="Grigoriev I.V."/>
            <person name="Martin F.M."/>
            <person name="Hacquard S."/>
        </authorList>
    </citation>
    <scope>NUCLEOTIDE SEQUENCE</scope>
    <source>
        <strain evidence="10">MPI-CAGE-AT-0016</strain>
    </source>
</reference>
<dbReference type="OrthoDB" id="300780at2759"/>
<dbReference type="GO" id="GO:0003697">
    <property type="term" value="F:single-stranded DNA binding"/>
    <property type="evidence" value="ECO:0007669"/>
    <property type="project" value="TreeGrafter"/>
</dbReference>
<feature type="compositionally biased region" description="Acidic residues" evidence="6">
    <location>
        <begin position="965"/>
        <end position="979"/>
    </location>
</feature>
<feature type="compositionally biased region" description="Acidic residues" evidence="6">
    <location>
        <begin position="70"/>
        <end position="86"/>
    </location>
</feature>
<dbReference type="InterPro" id="IPR018326">
    <property type="entry name" value="Rad4_beta-hairpin_dom1"/>
</dbReference>
<dbReference type="SUPFAM" id="SSF54001">
    <property type="entry name" value="Cysteine proteinases"/>
    <property type="match status" value="1"/>
</dbReference>
<dbReference type="Pfam" id="PF10405">
    <property type="entry name" value="BHD_3"/>
    <property type="match status" value="1"/>
</dbReference>
<evidence type="ECO:0000256" key="5">
    <source>
        <dbReference type="ARBA" id="ARBA00023242"/>
    </source>
</evidence>
<gene>
    <name evidence="10" type="ORF">B0T11DRAFT_307147</name>
</gene>
<dbReference type="GO" id="GO:0005737">
    <property type="term" value="C:cytoplasm"/>
    <property type="evidence" value="ECO:0007669"/>
    <property type="project" value="TreeGrafter"/>
</dbReference>
<dbReference type="SMART" id="SM01030">
    <property type="entry name" value="BHD_1"/>
    <property type="match status" value="1"/>
</dbReference>
<evidence type="ECO:0000256" key="2">
    <source>
        <dbReference type="ARBA" id="ARBA00009525"/>
    </source>
</evidence>
<dbReference type="GO" id="GO:0071942">
    <property type="term" value="C:XPC complex"/>
    <property type="evidence" value="ECO:0007669"/>
    <property type="project" value="TreeGrafter"/>
</dbReference>
<dbReference type="Pfam" id="PF10404">
    <property type="entry name" value="BHD_2"/>
    <property type="match status" value="1"/>
</dbReference>
<dbReference type="SMART" id="SM01031">
    <property type="entry name" value="BHD_2"/>
    <property type="match status" value="1"/>
</dbReference>
<keyword evidence="3" id="KW-0227">DNA damage</keyword>
<accession>A0A8K0T767</accession>
<feature type="domain" description="Rad4 beta-hairpin" evidence="8">
    <location>
        <begin position="711"/>
        <end position="774"/>
    </location>
</feature>
<dbReference type="Pfam" id="PF03835">
    <property type="entry name" value="Rad4"/>
    <property type="match status" value="1"/>
</dbReference>
<dbReference type="GO" id="GO:0006289">
    <property type="term" value="P:nucleotide-excision repair"/>
    <property type="evidence" value="ECO:0007669"/>
    <property type="project" value="InterPro"/>
</dbReference>
<proteinExistence type="inferred from homology"/>
<dbReference type="Pfam" id="PF10403">
    <property type="entry name" value="BHD_1"/>
    <property type="match status" value="1"/>
</dbReference>
<dbReference type="InterPro" id="IPR018327">
    <property type="entry name" value="BHD_2"/>
</dbReference>
<comment type="similarity">
    <text evidence="2">Belongs to the XPC family.</text>
</comment>
<dbReference type="PANTHER" id="PTHR12135:SF2">
    <property type="entry name" value="DNA REPAIR PROTEIN RAD34"/>
    <property type="match status" value="1"/>
</dbReference>
<evidence type="ECO:0000259" key="8">
    <source>
        <dbReference type="SMART" id="SM01031"/>
    </source>
</evidence>
<evidence type="ECO:0000256" key="3">
    <source>
        <dbReference type="ARBA" id="ARBA00022763"/>
    </source>
</evidence>
<dbReference type="GO" id="GO:0006298">
    <property type="term" value="P:mismatch repair"/>
    <property type="evidence" value="ECO:0007669"/>
    <property type="project" value="TreeGrafter"/>
</dbReference>
<comment type="caution">
    <text evidence="10">The sequence shown here is derived from an EMBL/GenBank/DDBJ whole genome shotgun (WGS) entry which is preliminary data.</text>
</comment>
<dbReference type="InterPro" id="IPR042488">
    <property type="entry name" value="Rad4_BHD3_sf"/>
</dbReference>
<evidence type="ECO:0000256" key="1">
    <source>
        <dbReference type="ARBA" id="ARBA00004123"/>
    </source>
</evidence>
<organism evidence="10 11">
    <name type="scientific">Plectosphaerella cucumerina</name>
    <dbReference type="NCBI Taxonomy" id="40658"/>
    <lineage>
        <taxon>Eukaryota</taxon>
        <taxon>Fungi</taxon>
        <taxon>Dikarya</taxon>
        <taxon>Ascomycota</taxon>
        <taxon>Pezizomycotina</taxon>
        <taxon>Sordariomycetes</taxon>
        <taxon>Hypocreomycetidae</taxon>
        <taxon>Glomerellales</taxon>
        <taxon>Plectosphaerellaceae</taxon>
        <taxon>Plectosphaerella</taxon>
    </lineage>
</organism>
<protein>
    <submittedName>
        <fullName evidence="10">DNA repair protein rhp41</fullName>
    </submittedName>
</protein>
<feature type="domain" description="Rad4 beta-hairpin" evidence="7">
    <location>
        <begin position="644"/>
        <end position="709"/>
    </location>
</feature>
<comment type="subcellular location">
    <subcellularLocation>
        <location evidence="1">Nucleus</location>
    </subcellularLocation>
</comment>
<name>A0A8K0T767_9PEZI</name>
<dbReference type="AlphaFoldDB" id="A0A8K0T767"/>
<evidence type="ECO:0000256" key="4">
    <source>
        <dbReference type="ARBA" id="ARBA00023204"/>
    </source>
</evidence>
<feature type="compositionally biased region" description="Basic residues" evidence="6">
    <location>
        <begin position="247"/>
        <end position="258"/>
    </location>
</feature>
<sequence length="989" mass="109737">MTEGAETSRMHHRLRAESPPKSRAGTSTNDANGVESSRKRRKPTLYDDLDATSTSTSKDGKTLLAALGSSDDDSSLSDLSDGDFEDVPLPPMTSGSRSQTAMSGTDGAEAAGDDDDDDDDDESIEFEDVPAPRISMIDAAASAEDLELTLHRETRISLTNAMGDKKGPAKIERKIRIATHCLHVQCLLWHNALRNGWLCDPEVQAIMLSHIPPKLFDEVDRWRRASGLTMEDTTSPTVKKTAPAVKKAAKRTKARGRPGARDWGPVADRLEDGVVDMSHGDPLFRLIKALSSWWRQRFKTSAPGLRKQGYMSLERIDRITKAWLASEHNADIFGERVASLAEFRQCAADCTGSNDVGAQLFTALLRALGLEARMVASLQPLGFGWSKLEDAEPEKDNSVLAKILRQKSAATTAADQAATSAKPEKKKTAAKSASRKQTNSATGPDRRSTRKAGRAGPGDSESLVLEHPDSDDDSVVEIDLTPKSKKMANTRAFDKDLEFPHYWTEVLSPVTKTYLAVDSMVKKVVATSRELVESLEPRGGKAEKARQVMAYVVGYSHDGTAKDVTVRYLKRQMLPGKTKGMRMPVEKVPVYNRHGKVKKYEQYDWFKKAMSGFTRGTRQHPITEVDELEDTTDLKPAQPEKKEAKEGEETLQYYKQSTEFCLERHLKREEALLPGAKPVRMFLNKGKSKAKGQDAEGTEEPVFLRKDVANVKSAETWHKQGRAPRAGEQPLKRVPYRAATTNRRRELAEAEALSGEKMLQGLYSFEQTEWIIPPPIKDGIIPKNGYGNIDLFAEHMCPEGAVHIPFRGAVKVCKRLQIDYAEAVVDFEFGHRMAVPVIQGVVCAEEYHDQVMEEISKDEAEKTRKQDEKKRKEMLRLWSKFLKGLRIVERIREDYGHLRDDVEVFRPKGKGDRTATSNLESADMPEGDDADMAGGFLPEGYEDPEPGAGTDVGSGGFTSNFFPPMDDDDEEEEEGDLGDDALVVEHGDV</sequence>
<dbReference type="InterPro" id="IPR036985">
    <property type="entry name" value="Transglutaminase-like_sf"/>
</dbReference>